<comment type="caution">
    <text evidence="3">The sequence shown here is derived from an EMBL/GenBank/DDBJ whole genome shotgun (WGS) entry which is preliminary data.</text>
</comment>
<dbReference type="AlphaFoldDB" id="A0A9P4KH99"/>
<feature type="coiled-coil region" evidence="1">
    <location>
        <begin position="103"/>
        <end position="137"/>
    </location>
</feature>
<dbReference type="Proteomes" id="UP000800093">
    <property type="component" value="Unassembled WGS sequence"/>
</dbReference>
<dbReference type="EMBL" id="ML986589">
    <property type="protein sequence ID" value="KAF2267693.1"/>
    <property type="molecule type" value="Genomic_DNA"/>
</dbReference>
<evidence type="ECO:0000256" key="2">
    <source>
        <dbReference type="SAM" id="MobiDB-lite"/>
    </source>
</evidence>
<reference evidence="4" key="1">
    <citation type="journal article" date="2020" name="Stud. Mycol.">
        <title>101 Dothideomycetes genomes: A test case for predicting lifestyles and emergence of pathogens.</title>
        <authorList>
            <person name="Haridas S."/>
            <person name="Albert R."/>
            <person name="Binder M."/>
            <person name="Bloem J."/>
            <person name="LaButti K."/>
            <person name="Salamov A."/>
            <person name="Andreopoulos B."/>
            <person name="Baker S."/>
            <person name="Barry K."/>
            <person name="Bills G."/>
            <person name="Bluhm B."/>
            <person name="Cannon C."/>
            <person name="Castanera R."/>
            <person name="Culley D."/>
            <person name="Daum C."/>
            <person name="Ezra D."/>
            <person name="Gonzalez J."/>
            <person name="Henrissat B."/>
            <person name="Kuo A."/>
            <person name="Liang C."/>
            <person name="Lipzen A."/>
            <person name="Lutzoni F."/>
            <person name="Magnuson J."/>
            <person name="Mondo S."/>
            <person name="Nolan M."/>
            <person name="Ohm R."/>
            <person name="Pangilinan J."/>
            <person name="Park H.-J."/>
            <person name="Ramirez L."/>
            <person name="Alfaro M."/>
            <person name="Sun H."/>
            <person name="Tritt A."/>
            <person name="Yoshinaga Y."/>
            <person name="Zwiers L.-H."/>
            <person name="Turgeon B."/>
            <person name="Goodwin S."/>
            <person name="Spatafora J."/>
            <person name="Crous P."/>
            <person name="Grigoriev I."/>
        </authorList>
    </citation>
    <scope>NUCLEOTIDE SEQUENCE [LARGE SCALE GENOMIC DNA]</scope>
    <source>
        <strain evidence="4">CBS 304.66</strain>
    </source>
</reference>
<dbReference type="OrthoDB" id="3801250at2759"/>
<evidence type="ECO:0000313" key="4">
    <source>
        <dbReference type="Proteomes" id="UP000800093"/>
    </source>
</evidence>
<evidence type="ECO:0000256" key="1">
    <source>
        <dbReference type="SAM" id="Coils"/>
    </source>
</evidence>
<feature type="region of interest" description="Disordered" evidence="2">
    <location>
        <begin position="391"/>
        <end position="510"/>
    </location>
</feature>
<gene>
    <name evidence="3" type="ORF">CC78DRAFT_541339</name>
</gene>
<feature type="compositionally biased region" description="Basic and acidic residues" evidence="2">
    <location>
        <begin position="409"/>
        <end position="432"/>
    </location>
</feature>
<keyword evidence="4" id="KW-1185">Reference proteome</keyword>
<proteinExistence type="predicted"/>
<feature type="compositionally biased region" description="Basic and acidic residues" evidence="2">
    <location>
        <begin position="442"/>
        <end position="454"/>
    </location>
</feature>
<feature type="compositionally biased region" description="Basic and acidic residues" evidence="2">
    <location>
        <begin position="18"/>
        <end position="37"/>
    </location>
</feature>
<protein>
    <submittedName>
        <fullName evidence="3">Uncharacterized protein</fullName>
    </submittedName>
</protein>
<name>A0A9P4KH99_9PLEO</name>
<evidence type="ECO:0000313" key="3">
    <source>
        <dbReference type="EMBL" id="KAF2267693.1"/>
    </source>
</evidence>
<feature type="compositionally biased region" description="Polar residues" evidence="2">
    <location>
        <begin position="493"/>
        <end position="504"/>
    </location>
</feature>
<feature type="region of interest" description="Disordered" evidence="2">
    <location>
        <begin position="1"/>
        <end position="51"/>
    </location>
</feature>
<feature type="region of interest" description="Disordered" evidence="2">
    <location>
        <begin position="552"/>
        <end position="594"/>
    </location>
</feature>
<keyword evidence="1" id="KW-0175">Coiled coil</keyword>
<sequence length="624" mass="71011">MSPGRNPSGLYVEPISEEQNHRSTSNDRAAKQDRNQDQIDGLEQQEEELRDSRDNLLGSRFELKTRRTAFRELRRKEGVEVGIVVDHVRRLLLEIGREIPQYLENAFNQLLSLRDQLGIVEDEYEQLEEAYNMQEWEYTEKEVAFIENIMGDGPSSRALSAAEERNNEMENLTRYAFGIEEAKEGSNLEPPRTPQVNRSVSADAFITHSQPYIGSPHIPPSVWPHVPSLPHQSPQLQLPRDDYPPRQYGEKPLVHAFQNWPEAEKSMHTWSMAVNPSRESVERTTIGTLPGRLGTKRHIDKWSLDVVACSNFEKSHLKNWVPQDGLDDEHWWQLIKNHWDSDSADSYFPDADLDDQSATSHEVVSAPTTVSRASVFRDTVPHNYVEVSTPVQKPLDNRLSPTTIPTIMEPDHLEDKPSTDLKHAHGIEERVDTPNMSVQSDNSRRNSVREKQVKESPNTGPLIGEDFQQLPMQRINRPIDKLEDGGSGKDTTHNAPSPQKNTAQEGDDITLAKVATKRRKQTIRLEPDSVEQMSLDHSHISSKCYREVMRGPLPAIRPPKNGNEVATRRKPSSPLLSPQGLEGRSFKPSSRMRSYSMSMDTRLRNGHSPIRSRYRHAKSDCGLV</sequence>
<accession>A0A9P4KH99</accession>
<feature type="compositionally biased region" description="Basic and acidic residues" evidence="2">
    <location>
        <begin position="477"/>
        <end position="492"/>
    </location>
</feature>
<organism evidence="3 4">
    <name type="scientific">Lojkania enalia</name>
    <dbReference type="NCBI Taxonomy" id="147567"/>
    <lineage>
        <taxon>Eukaryota</taxon>
        <taxon>Fungi</taxon>
        <taxon>Dikarya</taxon>
        <taxon>Ascomycota</taxon>
        <taxon>Pezizomycotina</taxon>
        <taxon>Dothideomycetes</taxon>
        <taxon>Pleosporomycetidae</taxon>
        <taxon>Pleosporales</taxon>
        <taxon>Pleosporales incertae sedis</taxon>
        <taxon>Lojkania</taxon>
    </lineage>
</organism>